<comment type="caution">
    <text evidence="2">The sequence shown here is derived from an EMBL/GenBank/DDBJ whole genome shotgun (WGS) entry which is preliminary data.</text>
</comment>
<dbReference type="GO" id="GO:0005886">
    <property type="term" value="C:plasma membrane"/>
    <property type="evidence" value="ECO:0007669"/>
    <property type="project" value="TreeGrafter"/>
</dbReference>
<name>A0A2N0D073_RHISU</name>
<organism evidence="2 3">
    <name type="scientific">Rhizobium sullae</name>
    <name type="common">Rhizobium hedysari</name>
    <dbReference type="NCBI Taxonomy" id="50338"/>
    <lineage>
        <taxon>Bacteria</taxon>
        <taxon>Pseudomonadati</taxon>
        <taxon>Pseudomonadota</taxon>
        <taxon>Alphaproteobacteria</taxon>
        <taxon>Hyphomicrobiales</taxon>
        <taxon>Rhizobiaceae</taxon>
        <taxon>Rhizobium/Agrobacterium group</taxon>
        <taxon>Rhizobium</taxon>
    </lineage>
</organism>
<dbReference type="InterPro" id="IPR007436">
    <property type="entry name" value="DUF485"/>
</dbReference>
<feature type="transmembrane region" description="Helical" evidence="1">
    <location>
        <begin position="59"/>
        <end position="83"/>
    </location>
</feature>
<gene>
    <name evidence="2" type="ORF">CWR43_32585</name>
</gene>
<sequence>MSRIQNLSRNLTFRRLCFERNLVGLSLAALMAMTYFAFILTVAFEPEVLGMPIHANSVISWGVLIGVGILCFGFALTAVYVVFANTRLDRLTHRFHEEVR</sequence>
<evidence type="ECO:0000313" key="3">
    <source>
        <dbReference type="Proteomes" id="UP000232164"/>
    </source>
</evidence>
<dbReference type="Proteomes" id="UP000232164">
    <property type="component" value="Unassembled WGS sequence"/>
</dbReference>
<keyword evidence="1" id="KW-0812">Transmembrane</keyword>
<reference evidence="2 3" key="2">
    <citation type="submission" date="2017-12" db="EMBL/GenBank/DDBJ databases">
        <title>Genome sequence of Rhizobium sullae HCNT1 isolated from Sulla coronaria nodules and featuring peculiar denitrification phenotypes.</title>
        <authorList>
            <person name="De Diego-Diaz B."/>
            <person name="Treu L."/>
            <person name="Campanaro S."/>
            <person name="Da Silva Duarte V."/>
            <person name="Basaglia M."/>
            <person name="Favaro L."/>
            <person name="Casella S."/>
            <person name="Squartini A."/>
        </authorList>
    </citation>
    <scope>NUCLEOTIDE SEQUENCE [LARGE SCALE GENOMIC DNA]</scope>
    <source>
        <strain evidence="2 3">HCNT1</strain>
    </source>
</reference>
<protein>
    <submittedName>
        <fullName evidence="2">DUF485 domain-containing protein</fullName>
    </submittedName>
</protein>
<dbReference type="AlphaFoldDB" id="A0A2N0D073"/>
<evidence type="ECO:0000256" key="1">
    <source>
        <dbReference type="SAM" id="Phobius"/>
    </source>
</evidence>
<dbReference type="PANTHER" id="PTHR38598">
    <property type="entry name" value="INNER MEMBRANE PROTEIN YJCH"/>
    <property type="match status" value="1"/>
</dbReference>
<dbReference type="EMBL" id="PIQN01000028">
    <property type="protein sequence ID" value="PKA39511.1"/>
    <property type="molecule type" value="Genomic_DNA"/>
</dbReference>
<accession>A0A2N0D073</accession>
<evidence type="ECO:0000313" key="2">
    <source>
        <dbReference type="EMBL" id="PKA39511.1"/>
    </source>
</evidence>
<reference evidence="2 3" key="1">
    <citation type="submission" date="2017-11" db="EMBL/GenBank/DDBJ databases">
        <authorList>
            <person name="Han C.G."/>
        </authorList>
    </citation>
    <scope>NUCLEOTIDE SEQUENCE [LARGE SCALE GENOMIC DNA]</scope>
    <source>
        <strain evidence="2 3">HCNT1</strain>
    </source>
</reference>
<dbReference type="InterPro" id="IPR052959">
    <property type="entry name" value="Inner_membrane_assoc"/>
</dbReference>
<keyword evidence="1" id="KW-1133">Transmembrane helix</keyword>
<dbReference type="Pfam" id="PF04341">
    <property type="entry name" value="DUF485"/>
    <property type="match status" value="1"/>
</dbReference>
<dbReference type="RefSeq" id="WP_100773069.1">
    <property type="nucleotide sequence ID" value="NZ_PIQN01000028.1"/>
</dbReference>
<keyword evidence="1" id="KW-0472">Membrane</keyword>
<feature type="transmembrane region" description="Helical" evidence="1">
    <location>
        <begin position="21"/>
        <end position="44"/>
    </location>
</feature>
<proteinExistence type="predicted"/>
<dbReference type="PANTHER" id="PTHR38598:SF1">
    <property type="entry name" value="INNER MEMBRANE PROTEIN YJCH"/>
    <property type="match status" value="1"/>
</dbReference>